<reference evidence="4" key="1">
    <citation type="submission" date="2016-06" db="UniProtKB">
        <authorList>
            <consortium name="WormBaseParasite"/>
        </authorList>
    </citation>
    <scope>IDENTIFICATION</scope>
</reference>
<keyword evidence="1" id="KW-0812">Transmembrane</keyword>
<organism evidence="4">
    <name type="scientific">Schistocephalus solidus</name>
    <name type="common">Tapeworm</name>
    <dbReference type="NCBI Taxonomy" id="70667"/>
    <lineage>
        <taxon>Eukaryota</taxon>
        <taxon>Metazoa</taxon>
        <taxon>Spiralia</taxon>
        <taxon>Lophotrochozoa</taxon>
        <taxon>Platyhelminthes</taxon>
        <taxon>Cestoda</taxon>
        <taxon>Eucestoda</taxon>
        <taxon>Diphyllobothriidea</taxon>
        <taxon>Diphyllobothriidae</taxon>
        <taxon>Schistocephalus</taxon>
    </lineage>
</organism>
<dbReference type="Proteomes" id="UP000275846">
    <property type="component" value="Unassembled WGS sequence"/>
</dbReference>
<dbReference type="WBParaSite" id="SSLN_0001338901-mRNA-1">
    <property type="protein sequence ID" value="SSLN_0001338901-mRNA-1"/>
    <property type="gene ID" value="SSLN_0001338901"/>
</dbReference>
<evidence type="ECO:0000256" key="1">
    <source>
        <dbReference type="SAM" id="Phobius"/>
    </source>
</evidence>
<keyword evidence="1" id="KW-0472">Membrane</keyword>
<evidence type="ECO:0000313" key="2">
    <source>
        <dbReference type="EMBL" id="VDL99276.1"/>
    </source>
</evidence>
<dbReference type="AlphaFoldDB" id="A0A183T8U3"/>
<feature type="transmembrane region" description="Helical" evidence="1">
    <location>
        <begin position="74"/>
        <end position="92"/>
    </location>
</feature>
<reference evidence="2 3" key="2">
    <citation type="submission" date="2018-11" db="EMBL/GenBank/DDBJ databases">
        <authorList>
            <consortium name="Pathogen Informatics"/>
        </authorList>
    </citation>
    <scope>NUCLEOTIDE SEQUENCE [LARGE SCALE GENOMIC DNA]</scope>
    <source>
        <strain evidence="2 3">NST_G2</strain>
    </source>
</reference>
<keyword evidence="1" id="KW-1133">Transmembrane helix</keyword>
<gene>
    <name evidence="2" type="ORF">SSLN_LOCUS12891</name>
</gene>
<evidence type="ECO:0000313" key="4">
    <source>
        <dbReference type="WBParaSite" id="SSLN_0001338901-mRNA-1"/>
    </source>
</evidence>
<sequence length="93" mass="10520">MPIEEVYKTARDFCEKVWDHSWKVIADYQHNWSLTEPQCMHLGGANADANNRAVARLYATVIIERLRGVGSSRFAAGSFANLVVLMVVLIHLF</sequence>
<evidence type="ECO:0000313" key="3">
    <source>
        <dbReference type="Proteomes" id="UP000275846"/>
    </source>
</evidence>
<keyword evidence="3" id="KW-1185">Reference proteome</keyword>
<proteinExistence type="predicted"/>
<name>A0A183T8U3_SCHSO</name>
<protein>
    <submittedName>
        <fullName evidence="4">Terpene_synth_C domain-containing protein</fullName>
    </submittedName>
</protein>
<dbReference type="EMBL" id="UYSU01037620">
    <property type="protein sequence ID" value="VDL99276.1"/>
    <property type="molecule type" value="Genomic_DNA"/>
</dbReference>
<accession>A0A183T8U3</accession>
<dbReference type="OrthoDB" id="6220176at2759"/>